<dbReference type="Proteomes" id="UP000789405">
    <property type="component" value="Unassembled WGS sequence"/>
</dbReference>
<gene>
    <name evidence="1" type="ORF">DERYTH_LOCUS22350</name>
</gene>
<proteinExistence type="predicted"/>
<feature type="non-terminal residue" evidence="1">
    <location>
        <position position="126"/>
    </location>
</feature>
<evidence type="ECO:0000313" key="2">
    <source>
        <dbReference type="Proteomes" id="UP000789405"/>
    </source>
</evidence>
<accession>A0A9N9JX13</accession>
<feature type="non-terminal residue" evidence="1">
    <location>
        <position position="1"/>
    </location>
</feature>
<dbReference type="EMBL" id="CAJVPY010030789">
    <property type="protein sequence ID" value="CAG8795810.1"/>
    <property type="molecule type" value="Genomic_DNA"/>
</dbReference>
<reference evidence="1" key="1">
    <citation type="submission" date="2021-06" db="EMBL/GenBank/DDBJ databases">
        <authorList>
            <person name="Kallberg Y."/>
            <person name="Tangrot J."/>
            <person name="Rosling A."/>
        </authorList>
    </citation>
    <scope>NUCLEOTIDE SEQUENCE</scope>
    <source>
        <strain evidence="1">MA453B</strain>
    </source>
</reference>
<sequence length="126" mass="14537">EVETNFRIDTYNENVNRAVENVYKIADELLATKIKKREILYADMGMPESLMSSNDDIVETATTPSSPQIIVTNIDKIGAISTNDKEDSFKTPLPIVEFENQFSVLELKFYTRYKKYIDDVRKEDSE</sequence>
<evidence type="ECO:0000313" key="1">
    <source>
        <dbReference type="EMBL" id="CAG8795810.1"/>
    </source>
</evidence>
<dbReference type="AlphaFoldDB" id="A0A9N9JX13"/>
<name>A0A9N9JX13_9GLOM</name>
<organism evidence="1 2">
    <name type="scientific">Dentiscutata erythropus</name>
    <dbReference type="NCBI Taxonomy" id="1348616"/>
    <lineage>
        <taxon>Eukaryota</taxon>
        <taxon>Fungi</taxon>
        <taxon>Fungi incertae sedis</taxon>
        <taxon>Mucoromycota</taxon>
        <taxon>Glomeromycotina</taxon>
        <taxon>Glomeromycetes</taxon>
        <taxon>Diversisporales</taxon>
        <taxon>Gigasporaceae</taxon>
        <taxon>Dentiscutata</taxon>
    </lineage>
</organism>
<comment type="caution">
    <text evidence="1">The sequence shown here is derived from an EMBL/GenBank/DDBJ whole genome shotgun (WGS) entry which is preliminary data.</text>
</comment>
<keyword evidence="2" id="KW-1185">Reference proteome</keyword>
<protein>
    <submittedName>
        <fullName evidence="1">26853_t:CDS:1</fullName>
    </submittedName>
</protein>